<dbReference type="PRINTS" id="PR00179">
    <property type="entry name" value="LIPOCALIN"/>
</dbReference>
<evidence type="ECO:0000256" key="5">
    <source>
        <dbReference type="ARBA" id="ARBA00022729"/>
    </source>
</evidence>
<evidence type="ECO:0000256" key="9">
    <source>
        <dbReference type="SAM" id="SignalP"/>
    </source>
</evidence>
<evidence type="ECO:0000259" key="10">
    <source>
        <dbReference type="Pfam" id="PF00061"/>
    </source>
</evidence>
<feature type="domain" description="Lipocalin/cytosolic fatty-acid binding" evidence="10">
    <location>
        <begin position="48"/>
        <end position="189"/>
    </location>
</feature>
<dbReference type="InterPro" id="IPR002345">
    <property type="entry name" value="Lipocalin"/>
</dbReference>
<dbReference type="Gene3D" id="2.40.128.20">
    <property type="match status" value="1"/>
</dbReference>
<reference evidence="11" key="1">
    <citation type="submission" date="2025-08" db="UniProtKB">
        <authorList>
            <consortium name="Ensembl"/>
        </authorList>
    </citation>
    <scope>IDENTIFICATION</scope>
</reference>
<dbReference type="OrthoDB" id="9048943at2759"/>
<keyword evidence="6" id="KW-1015">Disulfide bond</keyword>
<accession>A0A8C2ULJ3</accession>
<dbReference type="Proteomes" id="UP000694398">
    <property type="component" value="Unassembled WGS sequence"/>
</dbReference>
<dbReference type="GO" id="GO:0036094">
    <property type="term" value="F:small molecule binding"/>
    <property type="evidence" value="ECO:0007669"/>
    <property type="project" value="InterPro"/>
</dbReference>
<evidence type="ECO:0000256" key="2">
    <source>
        <dbReference type="ARBA" id="ARBA00006889"/>
    </source>
</evidence>
<dbReference type="PANTHER" id="PTHR11430">
    <property type="entry name" value="LIPOCALIN"/>
    <property type="match status" value="1"/>
</dbReference>
<dbReference type="PROSITE" id="PS00213">
    <property type="entry name" value="LIPOCALIN"/>
    <property type="match status" value="1"/>
</dbReference>
<evidence type="ECO:0000256" key="4">
    <source>
        <dbReference type="ARBA" id="ARBA00022525"/>
    </source>
</evidence>
<evidence type="ECO:0000256" key="3">
    <source>
        <dbReference type="ARBA" id="ARBA00022448"/>
    </source>
</evidence>
<feature type="signal peptide" evidence="9">
    <location>
        <begin position="1"/>
        <end position="17"/>
    </location>
</feature>
<organism evidence="11 12">
    <name type="scientific">Chinchilla lanigera</name>
    <name type="common">Long-tailed chinchilla</name>
    <name type="synonym">Chinchilla villidera</name>
    <dbReference type="NCBI Taxonomy" id="34839"/>
    <lineage>
        <taxon>Eukaryota</taxon>
        <taxon>Metazoa</taxon>
        <taxon>Chordata</taxon>
        <taxon>Craniata</taxon>
        <taxon>Vertebrata</taxon>
        <taxon>Euteleostomi</taxon>
        <taxon>Mammalia</taxon>
        <taxon>Eutheria</taxon>
        <taxon>Euarchontoglires</taxon>
        <taxon>Glires</taxon>
        <taxon>Rodentia</taxon>
        <taxon>Hystricomorpha</taxon>
        <taxon>Chinchillidae</taxon>
        <taxon>Chinchilla</taxon>
    </lineage>
</organism>
<evidence type="ECO:0000256" key="6">
    <source>
        <dbReference type="ARBA" id="ARBA00023157"/>
    </source>
</evidence>
<evidence type="ECO:0000313" key="11">
    <source>
        <dbReference type="Ensembl" id="ENSCLAP00000002015.1"/>
    </source>
</evidence>
<evidence type="ECO:0000256" key="1">
    <source>
        <dbReference type="ARBA" id="ARBA00004613"/>
    </source>
</evidence>
<dbReference type="AlphaFoldDB" id="A0A8C2ULJ3"/>
<evidence type="ECO:0000256" key="7">
    <source>
        <dbReference type="ARBA" id="ARBA00023180"/>
    </source>
</evidence>
<dbReference type="Pfam" id="PF00061">
    <property type="entry name" value="Lipocalin"/>
    <property type="match status" value="1"/>
</dbReference>
<dbReference type="Ensembl" id="ENSCLAT00000002060.1">
    <property type="protein sequence ID" value="ENSCLAP00000002015.1"/>
    <property type="gene ID" value="ENSCLAG00000001469.1"/>
</dbReference>
<keyword evidence="5 9" id="KW-0732">Signal</keyword>
<protein>
    <submittedName>
        <fullName evidence="11">Neutrophil gelatinase-associated lipocalin-like</fullName>
    </submittedName>
</protein>
<dbReference type="PANTHER" id="PTHR11430:SF13">
    <property type="entry name" value="NEUTROPHIL GELATINASE-ASSOCIATED LIPOCALIN"/>
    <property type="match status" value="1"/>
</dbReference>
<dbReference type="PRINTS" id="PR01275">
    <property type="entry name" value="NGELATINASE"/>
</dbReference>
<keyword evidence="3" id="KW-0813">Transport</keyword>
<dbReference type="GeneID" id="102020855"/>
<comment type="subcellular location">
    <subcellularLocation>
        <location evidence="1">Secreted</location>
    </subcellularLocation>
</comment>
<name>A0A8C2ULJ3_CHILA</name>
<dbReference type="InterPro" id="IPR022272">
    <property type="entry name" value="Lipocalin_CS"/>
</dbReference>
<keyword evidence="7" id="KW-0325">Glycoprotein</keyword>
<reference evidence="11" key="2">
    <citation type="submission" date="2025-09" db="UniProtKB">
        <authorList>
            <consortium name="Ensembl"/>
        </authorList>
    </citation>
    <scope>IDENTIFICATION</scope>
</reference>
<dbReference type="GO" id="GO:0005615">
    <property type="term" value="C:extracellular space"/>
    <property type="evidence" value="ECO:0007669"/>
    <property type="project" value="TreeGrafter"/>
</dbReference>
<feature type="chain" id="PRO_5034328753" evidence="9">
    <location>
        <begin position="18"/>
        <end position="197"/>
    </location>
</feature>
<comment type="similarity">
    <text evidence="2 8">Belongs to the calycin superfamily. Lipocalin family.</text>
</comment>
<dbReference type="OMA" id="DFQDDRF"/>
<dbReference type="SUPFAM" id="SSF50814">
    <property type="entry name" value="Lipocalins"/>
    <property type="match status" value="1"/>
</dbReference>
<gene>
    <name evidence="11" type="primary">LOC102020855</name>
</gene>
<dbReference type="GeneTree" id="ENSGT01050000244868"/>
<dbReference type="InterPro" id="IPR003087">
    <property type="entry name" value="LCN2/LCN12"/>
</dbReference>
<evidence type="ECO:0000313" key="12">
    <source>
        <dbReference type="Proteomes" id="UP000694398"/>
    </source>
</evidence>
<evidence type="ECO:0000256" key="8">
    <source>
        <dbReference type="RuleBase" id="RU003695"/>
    </source>
</evidence>
<proteinExistence type="inferred from homology"/>
<sequence>MALGLLCLGLTLMGTLKIQIQDFNLAVIPSPPLSKIPLQPDFQEKQFQGKWYTIGWAQNTNWNHRLSQLLKFSSNYKLKDDHSYNVSSTWFSNHVCDHRSDTILPSGQPGQFTLDNLPSYNGLQNYTMRVVSTDYNQFAMVFYKLVFNNIECFELMLYGRTMGLSPEQEDLFFNFAKSLGLPDDYISFIEPMENCMD</sequence>
<dbReference type="InterPro" id="IPR000566">
    <property type="entry name" value="Lipocln_cytosolic_FA-bd_dom"/>
</dbReference>
<keyword evidence="12" id="KW-1185">Reference proteome</keyword>
<dbReference type="InterPro" id="IPR012674">
    <property type="entry name" value="Calycin"/>
</dbReference>
<keyword evidence="4" id="KW-0964">Secreted</keyword>
<dbReference type="RefSeq" id="XP_013364855.1">
    <property type="nucleotide sequence ID" value="XM_013509401.1"/>
</dbReference>